<dbReference type="Gene3D" id="3.40.630.30">
    <property type="match status" value="1"/>
</dbReference>
<dbReference type="SUPFAM" id="SSF55729">
    <property type="entry name" value="Acyl-CoA N-acyltransferases (Nat)"/>
    <property type="match status" value="1"/>
</dbReference>
<dbReference type="InterPro" id="IPR016181">
    <property type="entry name" value="Acyl_CoA_acyltransferase"/>
</dbReference>
<evidence type="ECO:0000313" key="5">
    <source>
        <dbReference type="Proteomes" id="UP000186098"/>
    </source>
</evidence>
<organism evidence="4 5">
    <name type="scientific">Phaeovulum vinaykumarii</name>
    <dbReference type="NCBI Taxonomy" id="407234"/>
    <lineage>
        <taxon>Bacteria</taxon>
        <taxon>Pseudomonadati</taxon>
        <taxon>Pseudomonadota</taxon>
        <taxon>Alphaproteobacteria</taxon>
        <taxon>Rhodobacterales</taxon>
        <taxon>Paracoccaceae</taxon>
        <taxon>Phaeovulum</taxon>
    </lineage>
</organism>
<dbReference type="RefSeq" id="WP_076363008.1">
    <property type="nucleotide sequence ID" value="NZ_FTOM01000001.1"/>
</dbReference>
<proteinExistence type="predicted"/>
<dbReference type="STRING" id="407234.SAMN05421795_101133"/>
<dbReference type="InterPro" id="IPR000182">
    <property type="entry name" value="GNAT_dom"/>
</dbReference>
<accession>A0A1N7JLR3</accession>
<dbReference type="AlphaFoldDB" id="A0A1N7JLR3"/>
<keyword evidence="1 4" id="KW-0808">Transferase</keyword>
<dbReference type="PANTHER" id="PTHR43877">
    <property type="entry name" value="AMINOALKYLPHOSPHONATE N-ACETYLTRANSFERASE-RELATED-RELATED"/>
    <property type="match status" value="1"/>
</dbReference>
<gene>
    <name evidence="4" type="ORF">SAMN05421795_101133</name>
</gene>
<evidence type="ECO:0000313" key="4">
    <source>
        <dbReference type="EMBL" id="SIS50196.1"/>
    </source>
</evidence>
<evidence type="ECO:0000256" key="1">
    <source>
        <dbReference type="ARBA" id="ARBA00022679"/>
    </source>
</evidence>
<dbReference type="OrthoDB" id="9797178at2"/>
<feature type="domain" description="N-acetyltransferase" evidence="3">
    <location>
        <begin position="1"/>
        <end position="148"/>
    </location>
</feature>
<dbReference type="PANTHER" id="PTHR43877:SF1">
    <property type="entry name" value="ACETYLTRANSFERASE"/>
    <property type="match status" value="1"/>
</dbReference>
<dbReference type="PROSITE" id="PS51186">
    <property type="entry name" value="GNAT"/>
    <property type="match status" value="1"/>
</dbReference>
<evidence type="ECO:0000259" key="3">
    <source>
        <dbReference type="PROSITE" id="PS51186"/>
    </source>
</evidence>
<reference evidence="5" key="1">
    <citation type="submission" date="2017-01" db="EMBL/GenBank/DDBJ databases">
        <authorList>
            <person name="Varghese N."/>
            <person name="Submissions S."/>
        </authorList>
    </citation>
    <scope>NUCLEOTIDE SEQUENCE [LARGE SCALE GENOMIC DNA]</scope>
    <source>
        <strain evidence="5">DSM 18714</strain>
    </source>
</reference>
<dbReference type="Proteomes" id="UP000186098">
    <property type="component" value="Unassembled WGS sequence"/>
</dbReference>
<protein>
    <submittedName>
        <fullName evidence="4">Putative acetyltransferase</fullName>
    </submittedName>
</protein>
<dbReference type="GO" id="GO:0016747">
    <property type="term" value="F:acyltransferase activity, transferring groups other than amino-acyl groups"/>
    <property type="evidence" value="ECO:0007669"/>
    <property type="project" value="InterPro"/>
</dbReference>
<dbReference type="InterPro" id="IPR050832">
    <property type="entry name" value="Bact_Acetyltransf"/>
</dbReference>
<evidence type="ECO:0000256" key="2">
    <source>
        <dbReference type="ARBA" id="ARBA00023315"/>
    </source>
</evidence>
<dbReference type="CDD" id="cd04301">
    <property type="entry name" value="NAT_SF"/>
    <property type="match status" value="1"/>
</dbReference>
<dbReference type="EMBL" id="FTOM01000001">
    <property type="protein sequence ID" value="SIS50196.1"/>
    <property type="molecule type" value="Genomic_DNA"/>
</dbReference>
<sequence length="165" mass="16583">MRLRAETPDDIAAIADLVGAAFAGAPHASGTEAAIVAALRDAGALALSLVAETEAGPVGHVAASAGRIEGGGGRWFVIGPLAVHPDHQRRGIGTALMRQALADLAARGASGVALVGDPGFYGRIGFRAFSGLHAPGVPDPYVLAHPFGDAAPRGVLRWHVAFGTG</sequence>
<keyword evidence="5" id="KW-1185">Reference proteome</keyword>
<dbReference type="Pfam" id="PF13508">
    <property type="entry name" value="Acetyltransf_7"/>
    <property type="match status" value="1"/>
</dbReference>
<name>A0A1N7JLR3_9RHOB</name>
<keyword evidence="2" id="KW-0012">Acyltransferase</keyword>